<dbReference type="Gene3D" id="3.40.50.720">
    <property type="entry name" value="NAD(P)-binding Rossmann-like Domain"/>
    <property type="match status" value="2"/>
</dbReference>
<dbReference type="PANTHER" id="PTHR43750">
    <property type="entry name" value="UDP-GLUCOSE 6-DEHYDROGENASE TUAD"/>
    <property type="match status" value="1"/>
</dbReference>
<sequence length="447" mass="47782">MKVSIIGLGKLGAPMAAVMAHKGNFVVGVDINPEFVKAIREGRPPVNEPQLAEMITANHERLTATESYEDAILATDLTFIIVPTPSGPDGRFSLDYVLKAVEKIGAAVRKKAAWHLVVLSSTVMPGSVDLHVLPALEKYSGLKCGVDFGLCYNPEFIALGSVVRDMLNPDMILIGEAEPRSGAMLEELYTGVCESNPRIQRMNYVNAELTKLSVNTFVTTKISYANMLAQICETLNGADADVVTSALGCDTRIGPKYLKGALGYGGPCFPRDNIAFSALARENGVPALLAEATDELNRRQVPRMAELLLSHLPAGGTVGMLGLSYKPHTEVIEESQGVAIAKELAARGARVVVYDPAAMDSTRRVLGDRIEYAATAAECAGRADVLAITTPWPEFKNLTPANLKQGAKPAIVDCWRVLPRTAFEGASEYMTLGFGMSALALATAEGD</sequence>
<dbReference type="GO" id="GO:0051287">
    <property type="term" value="F:NAD binding"/>
    <property type="evidence" value="ECO:0007669"/>
    <property type="project" value="InterPro"/>
</dbReference>
<dbReference type="KEGG" id="sus:Acid_0622"/>
<proteinExistence type="inferred from homology"/>
<dbReference type="InParanoid" id="Q02BD9"/>
<evidence type="ECO:0000256" key="3">
    <source>
        <dbReference type="ARBA" id="ARBA00012954"/>
    </source>
</evidence>
<dbReference type="eggNOG" id="COG1004">
    <property type="taxonomic scope" value="Bacteria"/>
</dbReference>
<comment type="catalytic activity">
    <reaction evidence="6 7">
        <text>UDP-alpha-D-glucose + 2 NAD(+) + H2O = UDP-alpha-D-glucuronate + 2 NADH + 3 H(+)</text>
        <dbReference type="Rhea" id="RHEA:23596"/>
        <dbReference type="ChEBI" id="CHEBI:15377"/>
        <dbReference type="ChEBI" id="CHEBI:15378"/>
        <dbReference type="ChEBI" id="CHEBI:57540"/>
        <dbReference type="ChEBI" id="CHEBI:57945"/>
        <dbReference type="ChEBI" id="CHEBI:58052"/>
        <dbReference type="ChEBI" id="CHEBI:58885"/>
        <dbReference type="EC" id="1.1.1.22"/>
    </reaction>
</comment>
<dbReference type="Pfam" id="PF03721">
    <property type="entry name" value="UDPG_MGDP_dh_N"/>
    <property type="match status" value="1"/>
</dbReference>
<dbReference type="GO" id="GO:0000271">
    <property type="term" value="P:polysaccharide biosynthetic process"/>
    <property type="evidence" value="ECO:0007669"/>
    <property type="project" value="InterPro"/>
</dbReference>
<evidence type="ECO:0000256" key="6">
    <source>
        <dbReference type="ARBA" id="ARBA00047473"/>
    </source>
</evidence>
<protein>
    <recommendedName>
        <fullName evidence="3 7">UDP-glucose 6-dehydrogenase</fullName>
        <ecNumber evidence="3 7">1.1.1.22</ecNumber>
    </recommendedName>
</protein>
<dbReference type="GO" id="GO:0003979">
    <property type="term" value="F:UDP-glucose 6-dehydrogenase activity"/>
    <property type="evidence" value="ECO:0007669"/>
    <property type="project" value="UniProtKB-EC"/>
</dbReference>
<evidence type="ECO:0000256" key="8">
    <source>
        <dbReference type="PIRSR" id="PIRSR500134-1"/>
    </source>
</evidence>
<comment type="similarity">
    <text evidence="2 7">Belongs to the UDP-glucose/GDP-mannose dehydrogenase family.</text>
</comment>
<reference evidence="12" key="1">
    <citation type="submission" date="2006-10" db="EMBL/GenBank/DDBJ databases">
        <title>Complete sequence of Solibacter usitatus Ellin6076.</title>
        <authorList>
            <consortium name="US DOE Joint Genome Institute"/>
            <person name="Copeland A."/>
            <person name="Lucas S."/>
            <person name="Lapidus A."/>
            <person name="Barry K."/>
            <person name="Detter J.C."/>
            <person name="Glavina del Rio T."/>
            <person name="Hammon N."/>
            <person name="Israni S."/>
            <person name="Dalin E."/>
            <person name="Tice H."/>
            <person name="Pitluck S."/>
            <person name="Thompson L.S."/>
            <person name="Brettin T."/>
            <person name="Bruce D."/>
            <person name="Han C."/>
            <person name="Tapia R."/>
            <person name="Gilna P."/>
            <person name="Schmutz J."/>
            <person name="Larimer F."/>
            <person name="Land M."/>
            <person name="Hauser L."/>
            <person name="Kyrpides N."/>
            <person name="Mikhailova N."/>
            <person name="Janssen P.H."/>
            <person name="Kuske C.R."/>
            <person name="Richardson P."/>
        </authorList>
    </citation>
    <scope>NUCLEOTIDE SEQUENCE</scope>
    <source>
        <strain evidence="12">Ellin6076</strain>
    </source>
</reference>
<dbReference type="Pfam" id="PF03720">
    <property type="entry name" value="UDPG_MGDP_dh_C"/>
    <property type="match status" value="1"/>
</dbReference>
<dbReference type="FunCoup" id="Q02BD9">
    <property type="interactions" value="316"/>
</dbReference>
<feature type="binding site" evidence="10">
    <location>
        <position position="30"/>
    </location>
    <ligand>
        <name>NAD(+)</name>
        <dbReference type="ChEBI" id="CHEBI:57540"/>
    </ligand>
</feature>
<feature type="binding site" evidence="10">
    <location>
        <position position="122"/>
    </location>
    <ligand>
        <name>NAD(+)</name>
        <dbReference type="ChEBI" id="CHEBI:57540"/>
    </ligand>
</feature>
<dbReference type="Pfam" id="PF00984">
    <property type="entry name" value="UDPG_MGDP_dh"/>
    <property type="match status" value="1"/>
</dbReference>
<evidence type="ECO:0000256" key="10">
    <source>
        <dbReference type="PIRSR" id="PIRSR500134-3"/>
    </source>
</evidence>
<dbReference type="SUPFAM" id="SSF51735">
    <property type="entry name" value="NAD(P)-binding Rossmann-fold domains"/>
    <property type="match status" value="1"/>
</dbReference>
<gene>
    <name evidence="12" type="ordered locus">Acid_0622</name>
</gene>
<dbReference type="GO" id="GO:0006065">
    <property type="term" value="P:UDP-glucuronate biosynthetic process"/>
    <property type="evidence" value="ECO:0007669"/>
    <property type="project" value="UniProtKB-UniPathway"/>
</dbReference>
<dbReference type="InterPro" id="IPR036220">
    <property type="entry name" value="UDP-Glc/GDP-Man_DH_C_sf"/>
</dbReference>
<dbReference type="STRING" id="234267.Acid_0622"/>
<dbReference type="UniPathway" id="UPA00038">
    <property type="reaction ID" value="UER00491"/>
</dbReference>
<dbReference type="HOGENOM" id="CLU_023810_1_1_0"/>
<feature type="binding site" evidence="10">
    <location>
        <position position="84"/>
    </location>
    <ligand>
        <name>NAD(+)</name>
        <dbReference type="ChEBI" id="CHEBI:57540"/>
    </ligand>
</feature>
<evidence type="ECO:0000313" key="12">
    <source>
        <dbReference type="EMBL" id="ABJ81627.1"/>
    </source>
</evidence>
<dbReference type="NCBIfam" id="TIGR03026">
    <property type="entry name" value="NDP-sugDHase"/>
    <property type="match status" value="1"/>
</dbReference>
<feature type="active site" description="Nucleophile" evidence="8">
    <location>
        <position position="268"/>
    </location>
</feature>
<feature type="binding site" evidence="9">
    <location>
        <position position="326"/>
    </location>
    <ligand>
        <name>substrate</name>
    </ligand>
</feature>
<dbReference type="InterPro" id="IPR036291">
    <property type="entry name" value="NAD(P)-bd_dom_sf"/>
</dbReference>
<dbReference type="InterPro" id="IPR001732">
    <property type="entry name" value="UDP-Glc/GDP-Man_DH_N"/>
</dbReference>
<dbReference type="InterPro" id="IPR014027">
    <property type="entry name" value="UDP-Glc/GDP-Man_DH_C"/>
</dbReference>
<evidence type="ECO:0000256" key="4">
    <source>
        <dbReference type="ARBA" id="ARBA00023002"/>
    </source>
</evidence>
<keyword evidence="5 7" id="KW-0520">NAD</keyword>
<dbReference type="SUPFAM" id="SSF52413">
    <property type="entry name" value="UDP-glucose/GDP-mannose dehydrogenase C-terminal domain"/>
    <property type="match status" value="1"/>
</dbReference>
<dbReference type="Gene3D" id="1.20.5.100">
    <property type="entry name" value="Cytochrome c1, transmembrane anchor, C-terminal"/>
    <property type="match status" value="1"/>
</dbReference>
<keyword evidence="4 7" id="KW-0560">Oxidoreductase</keyword>
<dbReference type="InterPro" id="IPR017476">
    <property type="entry name" value="UDP-Glc/GDP-Man"/>
</dbReference>
<feature type="binding site" evidence="9">
    <location>
        <position position="211"/>
    </location>
    <ligand>
        <name>substrate</name>
    </ligand>
</feature>
<feature type="domain" description="UDP-glucose/GDP-mannose dehydrogenase C-terminal" evidence="11">
    <location>
        <begin position="319"/>
        <end position="420"/>
    </location>
</feature>
<dbReference type="AlphaFoldDB" id="Q02BD9"/>
<dbReference type="EMBL" id="CP000473">
    <property type="protein sequence ID" value="ABJ81627.1"/>
    <property type="molecule type" value="Genomic_DNA"/>
</dbReference>
<evidence type="ECO:0000259" key="11">
    <source>
        <dbReference type="SMART" id="SM00984"/>
    </source>
</evidence>
<accession>Q02BD9</accession>
<evidence type="ECO:0000256" key="7">
    <source>
        <dbReference type="PIRNR" id="PIRNR000124"/>
    </source>
</evidence>
<dbReference type="PIRSF" id="PIRSF000124">
    <property type="entry name" value="UDPglc_GDPman_dh"/>
    <property type="match status" value="1"/>
</dbReference>
<comment type="pathway">
    <text evidence="1">Nucleotide-sugar biosynthesis; UDP-alpha-D-glucuronate biosynthesis; UDP-alpha-D-glucuronate from UDP-alpha-D-glucose: step 1/1.</text>
</comment>
<dbReference type="OrthoDB" id="9803238at2"/>
<feature type="binding site" evidence="9">
    <location>
        <position position="265"/>
    </location>
    <ligand>
        <name>substrate</name>
    </ligand>
</feature>
<dbReference type="PIRSF" id="PIRSF500134">
    <property type="entry name" value="UDPglc_DH_bac"/>
    <property type="match status" value="1"/>
</dbReference>
<dbReference type="PANTHER" id="PTHR43750:SF1">
    <property type="entry name" value="GDP-MANNOSE 6-DEHYDROGENASE"/>
    <property type="match status" value="1"/>
</dbReference>
<dbReference type="InterPro" id="IPR008927">
    <property type="entry name" value="6-PGluconate_DH-like_C_sf"/>
</dbReference>
<dbReference type="SMART" id="SM00984">
    <property type="entry name" value="UDPG_MGDP_dh_C"/>
    <property type="match status" value="1"/>
</dbReference>
<organism evidence="12">
    <name type="scientific">Solibacter usitatus (strain Ellin6076)</name>
    <dbReference type="NCBI Taxonomy" id="234267"/>
    <lineage>
        <taxon>Bacteria</taxon>
        <taxon>Pseudomonadati</taxon>
        <taxon>Acidobacteriota</taxon>
        <taxon>Terriglobia</taxon>
        <taxon>Bryobacterales</taxon>
        <taxon>Solibacteraceae</taxon>
        <taxon>Candidatus Solibacter</taxon>
    </lineage>
</organism>
<dbReference type="EC" id="1.1.1.22" evidence="3 7"/>
<evidence type="ECO:0000256" key="1">
    <source>
        <dbReference type="ARBA" id="ARBA00004701"/>
    </source>
</evidence>
<evidence type="ECO:0000256" key="2">
    <source>
        <dbReference type="ARBA" id="ARBA00006601"/>
    </source>
</evidence>
<name>Q02BD9_SOLUE</name>
<evidence type="ECO:0000256" key="9">
    <source>
        <dbReference type="PIRSR" id="PIRSR500134-2"/>
    </source>
</evidence>
<evidence type="ECO:0000256" key="5">
    <source>
        <dbReference type="ARBA" id="ARBA00023027"/>
    </source>
</evidence>
<dbReference type="InterPro" id="IPR014026">
    <property type="entry name" value="UDP-Glc/GDP-Man_DH_dimer"/>
</dbReference>
<dbReference type="InterPro" id="IPR028357">
    <property type="entry name" value="UDPglc_DH_bac"/>
</dbReference>
<dbReference type="SUPFAM" id="SSF48179">
    <property type="entry name" value="6-phosphogluconate dehydrogenase C-terminal domain-like"/>
    <property type="match status" value="1"/>
</dbReference>